<dbReference type="eggNOG" id="COG5285">
    <property type="taxonomic scope" value="Bacteria"/>
</dbReference>
<dbReference type="Gene3D" id="2.60.120.620">
    <property type="entry name" value="q2cbj1_9rhob like domain"/>
    <property type="match status" value="1"/>
</dbReference>
<dbReference type="PANTHER" id="PTHR37563">
    <property type="entry name" value="PHYTANOYL-COA DIOXYGENASE FAMILY PROTEIN (AFU_ORTHOLOGUE AFUA_2G03330)"/>
    <property type="match status" value="1"/>
</dbReference>
<dbReference type="AlphaFoldDB" id="F5XVU8"/>
<dbReference type="InterPro" id="IPR051961">
    <property type="entry name" value="Fungal_Metabolite_Diox"/>
</dbReference>
<evidence type="ECO:0000313" key="2">
    <source>
        <dbReference type="Proteomes" id="UP000008385"/>
    </source>
</evidence>
<dbReference type="STRING" id="365046.Rta_17710"/>
<evidence type="ECO:0000313" key="1">
    <source>
        <dbReference type="EMBL" id="AEG92861.1"/>
    </source>
</evidence>
<dbReference type="SUPFAM" id="SSF51197">
    <property type="entry name" value="Clavaminate synthase-like"/>
    <property type="match status" value="1"/>
</dbReference>
<reference evidence="1 2" key="2">
    <citation type="journal article" date="2011" name="PLoS ONE">
        <title>The Cyst-Dividing Bacterium Ramlibacter tataouinensis TTB310 Genome Reveals a Well-Stocked Toolbox for Adaptation to a Desert Environment.</title>
        <authorList>
            <person name="De Luca G."/>
            <person name="Barakat M."/>
            <person name="Ortet P."/>
            <person name="Fochesato S."/>
            <person name="Jourlin-Castelli C."/>
            <person name="Ansaldi M."/>
            <person name="Py B."/>
            <person name="Fichant G."/>
            <person name="Coutinho P.M."/>
            <person name="Voulhoux R."/>
            <person name="Bastien O."/>
            <person name="Marechal E."/>
            <person name="Henrissat B."/>
            <person name="Quentin Y."/>
            <person name="Noirot P."/>
            <person name="Filloux A."/>
            <person name="Mejean V."/>
            <person name="Dubow M.S."/>
            <person name="Barras F."/>
            <person name="Barbe V."/>
            <person name="Weissenbach J."/>
            <person name="Mihalcescu I."/>
            <person name="Vermeglio A."/>
            <person name="Achouak W."/>
            <person name="Heulin T."/>
        </authorList>
    </citation>
    <scope>NUCLEOTIDE SEQUENCE [LARGE SCALE GENOMIC DNA]</scope>
    <source>
        <strain evidence="2">ATCC BAA-407 / DSM 14655 / LMG 21543 / TTB310</strain>
    </source>
</reference>
<name>F5XVU8_RAMTT</name>
<accession>F5XVU8</accession>
<dbReference type="KEGG" id="rta:Rta_17710"/>
<dbReference type="Proteomes" id="UP000008385">
    <property type="component" value="Chromosome"/>
</dbReference>
<evidence type="ECO:0008006" key="3">
    <source>
        <dbReference type="Google" id="ProtNLM"/>
    </source>
</evidence>
<gene>
    <name evidence="1" type="ordered locus">Rta_17710</name>
</gene>
<proteinExistence type="predicted"/>
<organism evidence="1 2">
    <name type="scientific">Ramlibacter tataouinensis (strain ATCC BAA-407 / DSM 14655 / LMG 21543 / TTB310)</name>
    <dbReference type="NCBI Taxonomy" id="365046"/>
    <lineage>
        <taxon>Bacteria</taxon>
        <taxon>Pseudomonadati</taxon>
        <taxon>Pseudomonadota</taxon>
        <taxon>Betaproteobacteria</taxon>
        <taxon>Burkholderiales</taxon>
        <taxon>Comamonadaceae</taxon>
        <taxon>Ramlibacter</taxon>
    </lineage>
</organism>
<sequence>MKECDLRGLLPANRHCTMRYTAAEHDAFARDFNRDSLVVLKNHIPREKLARWRRAFQPLFEAQVAKDKDDPNRGAQRFYVTLPFQGVFADPEIYEDRDILSIVERVAGPEPVLCQLASDTPLKGSDYQPWHADTPPLFPETGSNDTPSFQLAVNFALCDVNDDNGPFETTHGTHRMNKAEALKGIADGLIAQHRYKMQMGDVMIRDVRAVHRGTPNKTDEPRPMVVLGYSRRWLHRPEVNIRVPQSSWDKLSPLGRQLLRYNPVVPDEQVLASGESYRVFAY</sequence>
<dbReference type="InterPro" id="IPR008775">
    <property type="entry name" value="Phytyl_CoA_dOase-like"/>
</dbReference>
<dbReference type="PATRIC" id="fig|365046.3.peg.1805"/>
<keyword evidence="2" id="KW-1185">Reference proteome</keyword>
<dbReference type="HOGENOM" id="CLU_087927_0_0_4"/>
<dbReference type="PANTHER" id="PTHR37563:SF2">
    <property type="entry name" value="PHYTANOYL-COA DIOXYGENASE FAMILY PROTEIN (AFU_ORTHOLOGUE AFUA_2G03330)"/>
    <property type="match status" value="1"/>
</dbReference>
<protein>
    <recommendedName>
        <fullName evidence="3">Phytanoyl-CoA dioxygenase</fullName>
    </recommendedName>
</protein>
<dbReference type="GO" id="GO:0016706">
    <property type="term" value="F:2-oxoglutarate-dependent dioxygenase activity"/>
    <property type="evidence" value="ECO:0007669"/>
    <property type="project" value="UniProtKB-ARBA"/>
</dbReference>
<dbReference type="Pfam" id="PF05721">
    <property type="entry name" value="PhyH"/>
    <property type="match status" value="1"/>
</dbReference>
<reference evidence="2" key="1">
    <citation type="submission" date="2006-01" db="EMBL/GenBank/DDBJ databases">
        <title>Genome of the cyst-dividing bacterium Ramlibacter tataouinensis.</title>
        <authorList>
            <person name="Barakat M."/>
            <person name="Ortet P."/>
            <person name="De Luca G."/>
            <person name="Jourlin-Castelli C."/>
            <person name="Ansaldi M."/>
            <person name="Py B."/>
            <person name="Fichant G."/>
            <person name="Coutinho P."/>
            <person name="Voulhoux R."/>
            <person name="Bastien O."/>
            <person name="Roy S."/>
            <person name="Marechal E."/>
            <person name="Henrissat B."/>
            <person name="Quentin Y."/>
            <person name="Noirot P."/>
            <person name="Filloux A."/>
            <person name="Mejean V."/>
            <person name="DuBow M."/>
            <person name="Barras F."/>
            <person name="Heulin T."/>
        </authorList>
    </citation>
    <scope>NUCLEOTIDE SEQUENCE [LARGE SCALE GENOMIC DNA]</scope>
    <source>
        <strain evidence="2">ATCC BAA-407 / DSM 14655 / LMG 21543 / TTB310</strain>
    </source>
</reference>
<dbReference type="EMBL" id="CP000245">
    <property type="protein sequence ID" value="AEG92861.1"/>
    <property type="molecule type" value="Genomic_DNA"/>
</dbReference>